<dbReference type="PANTHER" id="PTHR38442:SF1">
    <property type="entry name" value="INNER MEMBRANE PROTEIN"/>
    <property type="match status" value="1"/>
</dbReference>
<dbReference type="GO" id="GO:0005886">
    <property type="term" value="C:plasma membrane"/>
    <property type="evidence" value="ECO:0007669"/>
    <property type="project" value="TreeGrafter"/>
</dbReference>
<feature type="transmembrane region" description="Helical" evidence="1">
    <location>
        <begin position="404"/>
        <end position="429"/>
    </location>
</feature>
<accession>A0A7H1NSV0</accession>
<keyword evidence="1" id="KW-0812">Transmembrane</keyword>
<keyword evidence="1" id="KW-0472">Membrane</keyword>
<sequence>MRENYDEEAESYKALKRHKRIATGLLGVMGTMTIVEYSVTVYGLVENDLWMQVLKAGTKAGFIGGLADWFAVTALFRHPLGLPLPHTAILPAQKNRLGVGLGRFIANQLFTEEEVSRTLKEIDLPRVLSRILASPTAIDAVSRAVASAMPNMLDRFEDGRAGSLFSRILPRLLSGESAASIVAKALHALVDGDHHQEVLTFLLMQAKTFIKNKEGALRQMIEERVREQGGRFLGWMIGSSIATKVLVAAAEEVDRIDPADSDLRNSFSAWIRNEIIRIEKDSERGKEIGDAILSVISHESVKGWGNDIWGRIRHLITEDVENSEGWVNHLIKDMMLHISSQLDTDQGLQEKIVNNAHKLILGTLPYCREWLIIFVGDVVKNWDAKRASRKIELRIGKDLQFVRINGTIVGFLAGLLISLLLHLCFGGGVS</sequence>
<dbReference type="PANTHER" id="PTHR38442">
    <property type="entry name" value="INNER MEMBRANE PROTEIN-RELATED"/>
    <property type="match status" value="1"/>
</dbReference>
<organism evidence="2 3">
    <name type="scientific">Entomobacter blattae</name>
    <dbReference type="NCBI Taxonomy" id="2762277"/>
    <lineage>
        <taxon>Bacteria</taxon>
        <taxon>Pseudomonadati</taxon>
        <taxon>Pseudomonadota</taxon>
        <taxon>Alphaproteobacteria</taxon>
        <taxon>Acetobacterales</taxon>
        <taxon>Acetobacteraceae</taxon>
        <taxon>Entomobacter</taxon>
    </lineage>
</organism>
<dbReference type="EMBL" id="CP060244">
    <property type="protein sequence ID" value="QNT78860.1"/>
    <property type="molecule type" value="Genomic_DNA"/>
</dbReference>
<reference evidence="2 3" key="1">
    <citation type="submission" date="2020-08" db="EMBL/GenBank/DDBJ databases">
        <title>Complete genome sequence of Entomobacter blattae G55GP.</title>
        <authorList>
            <person name="Poehlein A."/>
            <person name="Guzman J."/>
            <person name="Daniel R."/>
            <person name="Vilcinskas A."/>
        </authorList>
    </citation>
    <scope>NUCLEOTIDE SEQUENCE [LARGE SCALE GENOMIC DNA]</scope>
    <source>
        <strain evidence="2 3">G55GP</strain>
    </source>
</reference>
<feature type="transmembrane region" description="Helical" evidence="1">
    <location>
        <begin position="21"/>
        <end position="44"/>
    </location>
</feature>
<keyword evidence="1" id="KW-1133">Transmembrane helix</keyword>
<evidence type="ECO:0000313" key="2">
    <source>
        <dbReference type="EMBL" id="QNT78860.1"/>
    </source>
</evidence>
<dbReference type="KEGG" id="ebla:JGUZn3_16390"/>
<dbReference type="AlphaFoldDB" id="A0A7H1NSV0"/>
<gene>
    <name evidence="2" type="ORF">JGUZn3_16390</name>
</gene>
<protein>
    <recommendedName>
        <fullName evidence="4">DUF445 domain-containing protein</fullName>
    </recommendedName>
</protein>
<proteinExistence type="predicted"/>
<keyword evidence="3" id="KW-1185">Reference proteome</keyword>
<name>A0A7H1NSV0_9PROT</name>
<dbReference type="Proteomes" id="UP000516349">
    <property type="component" value="Chromosome"/>
</dbReference>
<dbReference type="RefSeq" id="WP_203413084.1">
    <property type="nucleotide sequence ID" value="NZ_CP060244.1"/>
</dbReference>
<evidence type="ECO:0008006" key="4">
    <source>
        <dbReference type="Google" id="ProtNLM"/>
    </source>
</evidence>
<evidence type="ECO:0000313" key="3">
    <source>
        <dbReference type="Proteomes" id="UP000516349"/>
    </source>
</evidence>
<evidence type="ECO:0000256" key="1">
    <source>
        <dbReference type="SAM" id="Phobius"/>
    </source>
</evidence>
<dbReference type="InterPro" id="IPR007383">
    <property type="entry name" value="DUF445"/>
</dbReference>
<dbReference type="Pfam" id="PF04286">
    <property type="entry name" value="DUF445"/>
    <property type="match status" value="1"/>
</dbReference>